<accession>A0A448ZMV5</accession>
<dbReference type="UniPathway" id="UPA00755"/>
<evidence type="ECO:0000256" key="10">
    <source>
        <dbReference type="ARBA" id="ARBA00022723"/>
    </source>
</evidence>
<name>A0A448ZMV5_9STRA</name>
<comment type="subcellular location">
    <subcellularLocation>
        <location evidence="2">Endoplasmic reticulum membrane</location>
        <topology evidence="2">Single-pass type II membrane protein</topology>
    </subcellularLocation>
    <subcellularLocation>
        <location evidence="1">Golgi apparatus membrane</location>
        <topology evidence="1">Single-pass type II membrane protein</topology>
    </subcellularLocation>
</comment>
<dbReference type="GO" id="GO:0046872">
    <property type="term" value="F:metal ion binding"/>
    <property type="evidence" value="ECO:0007669"/>
    <property type="project" value="UniProtKB-KW"/>
</dbReference>
<evidence type="ECO:0000256" key="19">
    <source>
        <dbReference type="ARBA" id="ARBA00047847"/>
    </source>
</evidence>
<keyword evidence="9" id="KW-0812">Transmembrane</keyword>
<gene>
    <name evidence="22" type="ORF">PSNMU_V1.4_AUG-EV-PASAV3_0103940</name>
</gene>
<keyword evidence="23" id="KW-1185">Reference proteome</keyword>
<dbReference type="OrthoDB" id="2019572at2759"/>
<sequence>MLRDRGKTRHRGRGLLDRGRRTLVVALAWLCLLARSPVPALSRESQSSGAGADDFRAGPRSAGNSTGTATEARELLEEKRGLLAGPSADDHSLFSDHSCTCHPPASPRAHGDDRPPAVCTGSHEGGAGSDGPCLARIFYLIGIHNERTLEDALYLFRAIRHPRNTILVHIDAKFGLGPYHGSPLQKEIEACPCGSFVEVDSVYDCEWGGWSMNLPTLWAMEKAVREHAGDWDVLVNLSGDSLPVYSQDRIARLFGGPLRGTNFVTSIACETGLVPTPILDFPKKWHKRSHYSHHPPTNLEYVDDTGTIHHDTNVDIYFGSQWVSLTPGFCGFLVGQLARPDSLPSRFRDWLVDTEKLMADETFFTSMLMRYFPETVPRLGDDGIFLDADPGLSMYAIRYERMDEHVPTSKGYYPTEQRYEVPASTGIGKPRPWGPYFLGTYDLNNIRVSGALYVRKVARAIDPNMYTILPVDRPDQIPPISWPAEVEIGPVPDWEKTKAELIDKAKKKRAEKAKKH</sequence>
<evidence type="ECO:0000313" key="22">
    <source>
        <dbReference type="EMBL" id="VEU43371.1"/>
    </source>
</evidence>
<keyword evidence="10" id="KW-0479">Metal-binding</keyword>
<organism evidence="22 23">
    <name type="scientific">Pseudo-nitzschia multistriata</name>
    <dbReference type="NCBI Taxonomy" id="183589"/>
    <lineage>
        <taxon>Eukaryota</taxon>
        <taxon>Sar</taxon>
        <taxon>Stramenopiles</taxon>
        <taxon>Ochrophyta</taxon>
        <taxon>Bacillariophyta</taxon>
        <taxon>Bacillariophyceae</taxon>
        <taxon>Bacillariophycidae</taxon>
        <taxon>Bacillariales</taxon>
        <taxon>Bacillariaceae</taxon>
        <taxon>Pseudo-nitzschia</taxon>
    </lineage>
</organism>
<keyword evidence="11" id="KW-0256">Endoplasmic reticulum</keyword>
<dbReference type="PANTHER" id="PTHR46025:SF3">
    <property type="entry name" value="XYLOSYLTRANSFERASE OXT"/>
    <property type="match status" value="1"/>
</dbReference>
<dbReference type="Proteomes" id="UP000291116">
    <property type="component" value="Unassembled WGS sequence"/>
</dbReference>
<evidence type="ECO:0000256" key="3">
    <source>
        <dbReference type="ARBA" id="ARBA00004840"/>
    </source>
</evidence>
<evidence type="ECO:0000256" key="1">
    <source>
        <dbReference type="ARBA" id="ARBA00004323"/>
    </source>
</evidence>
<keyword evidence="8" id="KW-0808">Transferase</keyword>
<evidence type="ECO:0000256" key="21">
    <source>
        <dbReference type="SAM" id="SignalP"/>
    </source>
</evidence>
<evidence type="ECO:0000256" key="17">
    <source>
        <dbReference type="ARBA" id="ARBA00023180"/>
    </source>
</evidence>
<feature type="region of interest" description="Disordered" evidence="20">
    <location>
        <begin position="41"/>
        <end position="69"/>
    </location>
</feature>
<comment type="pathway">
    <text evidence="4">Glycan metabolism; heparan sulfate biosynthesis.</text>
</comment>
<dbReference type="GO" id="GO:0030158">
    <property type="term" value="F:protein xylosyltransferase activity"/>
    <property type="evidence" value="ECO:0007669"/>
    <property type="project" value="UniProtKB-EC"/>
</dbReference>
<keyword evidence="15" id="KW-0472">Membrane</keyword>
<keyword evidence="16" id="KW-1015">Disulfide bond</keyword>
<dbReference type="EC" id="2.4.2.26" evidence="6"/>
<keyword evidence="7" id="KW-0328">Glycosyltransferase</keyword>
<evidence type="ECO:0000256" key="13">
    <source>
        <dbReference type="ARBA" id="ARBA00022989"/>
    </source>
</evidence>
<feature type="region of interest" description="Disordered" evidence="20">
    <location>
        <begin position="104"/>
        <end position="127"/>
    </location>
</feature>
<evidence type="ECO:0000256" key="8">
    <source>
        <dbReference type="ARBA" id="ARBA00022679"/>
    </source>
</evidence>
<evidence type="ECO:0000256" key="5">
    <source>
        <dbReference type="ARBA" id="ARBA00010195"/>
    </source>
</evidence>
<evidence type="ECO:0000256" key="16">
    <source>
        <dbReference type="ARBA" id="ARBA00023157"/>
    </source>
</evidence>
<keyword evidence="17" id="KW-0325">Glycoprotein</keyword>
<evidence type="ECO:0000256" key="2">
    <source>
        <dbReference type="ARBA" id="ARBA00004648"/>
    </source>
</evidence>
<keyword evidence="21" id="KW-0732">Signal</keyword>
<dbReference type="GO" id="GO:0000139">
    <property type="term" value="C:Golgi membrane"/>
    <property type="evidence" value="ECO:0007669"/>
    <property type="project" value="UniProtKB-SubCell"/>
</dbReference>
<comment type="pathway">
    <text evidence="3">Glycan metabolism; chondroitin sulfate biosynthesis.</text>
</comment>
<dbReference type="AlphaFoldDB" id="A0A448ZMV5"/>
<dbReference type="GO" id="GO:0015012">
    <property type="term" value="P:heparan sulfate proteoglycan biosynthetic process"/>
    <property type="evidence" value="ECO:0007669"/>
    <property type="project" value="UniProtKB-UniPathway"/>
</dbReference>
<evidence type="ECO:0000256" key="7">
    <source>
        <dbReference type="ARBA" id="ARBA00022676"/>
    </source>
</evidence>
<dbReference type="EMBL" id="CAACVS010000540">
    <property type="protein sequence ID" value="VEU43371.1"/>
    <property type="molecule type" value="Genomic_DNA"/>
</dbReference>
<evidence type="ECO:0000256" key="6">
    <source>
        <dbReference type="ARBA" id="ARBA00011972"/>
    </source>
</evidence>
<dbReference type="UniPathway" id="UPA00756"/>
<comment type="catalytic activity">
    <reaction evidence="19">
        <text>UDP-alpha-D-xylose + L-seryl-[protein] = 3-O-(beta-D-xylosyl)-L-seryl-[protein] + UDP + H(+)</text>
        <dbReference type="Rhea" id="RHEA:50192"/>
        <dbReference type="Rhea" id="RHEA-COMP:9863"/>
        <dbReference type="Rhea" id="RHEA-COMP:12567"/>
        <dbReference type="ChEBI" id="CHEBI:15378"/>
        <dbReference type="ChEBI" id="CHEBI:29999"/>
        <dbReference type="ChEBI" id="CHEBI:57632"/>
        <dbReference type="ChEBI" id="CHEBI:58223"/>
        <dbReference type="ChEBI" id="CHEBI:132085"/>
        <dbReference type="EC" id="2.4.2.26"/>
    </reaction>
</comment>
<evidence type="ECO:0000256" key="4">
    <source>
        <dbReference type="ARBA" id="ARBA00005093"/>
    </source>
</evidence>
<feature type="signal peptide" evidence="21">
    <location>
        <begin position="1"/>
        <end position="42"/>
    </location>
</feature>
<dbReference type="InterPro" id="IPR043538">
    <property type="entry name" value="XYLT"/>
</dbReference>
<dbReference type="InterPro" id="IPR003406">
    <property type="entry name" value="Glyco_trans_14"/>
</dbReference>
<evidence type="ECO:0000256" key="15">
    <source>
        <dbReference type="ARBA" id="ARBA00023136"/>
    </source>
</evidence>
<evidence type="ECO:0000256" key="11">
    <source>
        <dbReference type="ARBA" id="ARBA00022824"/>
    </source>
</evidence>
<reference evidence="22 23" key="1">
    <citation type="submission" date="2019-01" db="EMBL/GenBank/DDBJ databases">
        <authorList>
            <person name="Ferrante I. M."/>
        </authorList>
    </citation>
    <scope>NUCLEOTIDE SEQUENCE [LARGE SCALE GENOMIC DNA]</scope>
    <source>
        <strain evidence="22 23">B856</strain>
    </source>
</reference>
<evidence type="ECO:0000256" key="18">
    <source>
        <dbReference type="ARBA" id="ARBA00042865"/>
    </source>
</evidence>
<dbReference type="GO" id="GO:0005789">
    <property type="term" value="C:endoplasmic reticulum membrane"/>
    <property type="evidence" value="ECO:0007669"/>
    <property type="project" value="UniProtKB-SubCell"/>
</dbReference>
<keyword evidence="13" id="KW-1133">Transmembrane helix</keyword>
<dbReference type="Pfam" id="PF02485">
    <property type="entry name" value="Branch"/>
    <property type="match status" value="1"/>
</dbReference>
<evidence type="ECO:0000313" key="23">
    <source>
        <dbReference type="Proteomes" id="UP000291116"/>
    </source>
</evidence>
<proteinExistence type="inferred from homology"/>
<keyword evidence="12" id="KW-0735">Signal-anchor</keyword>
<keyword evidence="14" id="KW-0333">Golgi apparatus</keyword>
<evidence type="ECO:0000256" key="20">
    <source>
        <dbReference type="SAM" id="MobiDB-lite"/>
    </source>
</evidence>
<evidence type="ECO:0000256" key="12">
    <source>
        <dbReference type="ARBA" id="ARBA00022968"/>
    </source>
</evidence>
<protein>
    <recommendedName>
        <fullName evidence="6">protein xylosyltransferase</fullName>
        <ecNumber evidence="6">2.4.2.26</ecNumber>
    </recommendedName>
    <alternativeName>
        <fullName evidence="18">Peptide O-xylosyltransferase</fullName>
    </alternativeName>
</protein>
<feature type="chain" id="PRO_5019535448" description="protein xylosyltransferase" evidence="21">
    <location>
        <begin position="43"/>
        <end position="516"/>
    </location>
</feature>
<comment type="similarity">
    <text evidence="5">Belongs to the glycosyltransferase 14 family. XylT subfamily.</text>
</comment>
<dbReference type="PANTHER" id="PTHR46025">
    <property type="entry name" value="XYLOSYLTRANSFERASE OXT"/>
    <property type="match status" value="1"/>
</dbReference>
<evidence type="ECO:0000256" key="14">
    <source>
        <dbReference type="ARBA" id="ARBA00023034"/>
    </source>
</evidence>
<evidence type="ECO:0000256" key="9">
    <source>
        <dbReference type="ARBA" id="ARBA00022692"/>
    </source>
</evidence>